<proteinExistence type="predicted"/>
<evidence type="ECO:0000259" key="2">
    <source>
        <dbReference type="Pfam" id="PF12706"/>
    </source>
</evidence>
<dbReference type="GO" id="GO:0016787">
    <property type="term" value="F:hydrolase activity"/>
    <property type="evidence" value="ECO:0007669"/>
    <property type="project" value="UniProtKB-KW"/>
</dbReference>
<dbReference type="PANTHER" id="PTHR43546:SF9">
    <property type="entry name" value="L-ASCORBATE-6-PHOSPHATE LACTONASE ULAG-RELATED"/>
    <property type="match status" value="1"/>
</dbReference>
<dbReference type="InterPro" id="IPR001279">
    <property type="entry name" value="Metallo-B-lactamas"/>
</dbReference>
<dbReference type="Pfam" id="PF12706">
    <property type="entry name" value="Lactamase_B_2"/>
    <property type="match status" value="1"/>
</dbReference>
<dbReference type="PANTHER" id="PTHR43546">
    <property type="entry name" value="UPF0173 METAL-DEPENDENT HYDROLASE MJ1163-RELATED"/>
    <property type="match status" value="1"/>
</dbReference>
<reference evidence="3 4" key="1">
    <citation type="submission" date="2018-10" db="EMBL/GenBank/DDBJ databases">
        <title>Sphingobacterium sp. M05W1-28.</title>
        <authorList>
            <person name="Cai H."/>
        </authorList>
    </citation>
    <scope>NUCLEOTIDE SEQUENCE [LARGE SCALE GENOMIC DNA]</scope>
    <source>
        <strain evidence="3 4">M05W1-28</strain>
    </source>
</reference>
<dbReference type="AlphaFoldDB" id="A0A420VS91"/>
<feature type="domain" description="Metallo-beta-lactamase" evidence="2">
    <location>
        <begin position="43"/>
        <end position="244"/>
    </location>
</feature>
<protein>
    <submittedName>
        <fullName evidence="3">MBL fold metallo-hydrolase</fullName>
    </submittedName>
</protein>
<dbReference type="Proteomes" id="UP000282423">
    <property type="component" value="Unassembled WGS sequence"/>
</dbReference>
<gene>
    <name evidence="3" type="ORF">D7322_23405</name>
</gene>
<dbReference type="OrthoDB" id="710690at2"/>
<evidence type="ECO:0000256" key="1">
    <source>
        <dbReference type="ARBA" id="ARBA00022801"/>
    </source>
</evidence>
<dbReference type="Gene3D" id="3.60.15.10">
    <property type="entry name" value="Ribonuclease Z/Hydroxyacylglutathione hydrolase-like"/>
    <property type="match status" value="1"/>
</dbReference>
<dbReference type="SUPFAM" id="SSF56281">
    <property type="entry name" value="Metallo-hydrolase/oxidoreductase"/>
    <property type="match status" value="1"/>
</dbReference>
<dbReference type="InterPro" id="IPR050114">
    <property type="entry name" value="UPF0173_UPF0282_UlaG_hydrolase"/>
</dbReference>
<organism evidence="3 4">
    <name type="scientific">Sphingobacterium puteale</name>
    <dbReference type="NCBI Taxonomy" id="2420510"/>
    <lineage>
        <taxon>Bacteria</taxon>
        <taxon>Pseudomonadati</taxon>
        <taxon>Bacteroidota</taxon>
        <taxon>Sphingobacteriia</taxon>
        <taxon>Sphingobacteriales</taxon>
        <taxon>Sphingobacteriaceae</taxon>
        <taxon>Sphingobacterium</taxon>
    </lineage>
</organism>
<comment type="caution">
    <text evidence="3">The sequence shown here is derived from an EMBL/GenBank/DDBJ whole genome shotgun (WGS) entry which is preliminary data.</text>
</comment>
<evidence type="ECO:0000313" key="3">
    <source>
        <dbReference type="EMBL" id="RKO69248.1"/>
    </source>
</evidence>
<keyword evidence="4" id="KW-1185">Reference proteome</keyword>
<keyword evidence="1 3" id="KW-0378">Hydrolase</keyword>
<sequence length="281" mass="30849">MIFGIALSLIAISSYGQKKKVDQSSVQLIRNATVVLNYGGKEFLIDPMLAEKGAYPGFEGTANSHLRNPMVELPVSAESLLNSDAVIVTHTHPDHWDEAAIKMLPKGKTVYAQDQQDAEVIMSQGFKDVRILTDSSRYENISLQKTFAQHGSDAAFANPQMAEILGHASGVFFSQRGQKSVYFAGDAIWTKDFESNLKKLNPDVVVLNTGYAQVNGFGAIIMGKEDVSKVHQVLPDATIIAVHMEAINHCILTRKELLDYVKQMGIADKVIIPQDGQVINF</sequence>
<dbReference type="InterPro" id="IPR036866">
    <property type="entry name" value="RibonucZ/Hydroxyglut_hydro"/>
</dbReference>
<accession>A0A420VS91</accession>
<name>A0A420VS91_9SPHI</name>
<evidence type="ECO:0000313" key="4">
    <source>
        <dbReference type="Proteomes" id="UP000282423"/>
    </source>
</evidence>
<dbReference type="EMBL" id="RBWS01000022">
    <property type="protein sequence ID" value="RKO69248.1"/>
    <property type="molecule type" value="Genomic_DNA"/>
</dbReference>